<name>A0A6B9GA24_PANCY</name>
<dbReference type="CDD" id="cd21177">
    <property type="entry name" value="LPMO_AA10"/>
    <property type="match status" value="1"/>
</dbReference>
<evidence type="ECO:0000256" key="2">
    <source>
        <dbReference type="SAM" id="SignalP"/>
    </source>
</evidence>
<dbReference type="PANTHER" id="PTHR34823">
    <property type="entry name" value="GLCNAC-BINDING PROTEIN A"/>
    <property type="match status" value="1"/>
</dbReference>
<keyword evidence="4" id="KW-0614">Plasmid</keyword>
<proteinExistence type="predicted"/>
<evidence type="ECO:0000259" key="3">
    <source>
        <dbReference type="Pfam" id="PF03067"/>
    </source>
</evidence>
<dbReference type="Proteomes" id="UP000502005">
    <property type="component" value="Plasmid pNE1B"/>
</dbReference>
<dbReference type="InterPro" id="IPR051024">
    <property type="entry name" value="GlcNAc_Chitin_IntDeg"/>
</dbReference>
<dbReference type="Gene3D" id="2.70.50.50">
    <property type="entry name" value="chitin-binding protein cbp21"/>
    <property type="match status" value="1"/>
</dbReference>
<feature type="signal peptide" evidence="2">
    <location>
        <begin position="1"/>
        <end position="31"/>
    </location>
</feature>
<feature type="domain" description="Chitin-binding type-4" evidence="3">
    <location>
        <begin position="32"/>
        <end position="209"/>
    </location>
</feature>
<accession>A0A6B9GA24</accession>
<dbReference type="AlphaFoldDB" id="A0A6B9GA24"/>
<dbReference type="SUPFAM" id="SSF81296">
    <property type="entry name" value="E set domains"/>
    <property type="match status" value="1"/>
</dbReference>
<keyword evidence="1 2" id="KW-0732">Signal</keyword>
<geneLocation type="plasmid" evidence="5">
    <name>pne1b</name>
</geneLocation>
<feature type="chain" id="PRO_5025387148" description="Chitin-binding type-4 domain-containing protein" evidence="2">
    <location>
        <begin position="32"/>
        <end position="503"/>
    </location>
</feature>
<evidence type="ECO:0000313" key="4">
    <source>
        <dbReference type="EMBL" id="QGY32210.1"/>
    </source>
</evidence>
<sequence length="503" mass="55495">MKIMMNTKHIKTLAYAIAVLSGGIYSAQVLAHGALVTPSSRAVQYYGKQWPATEIEGLKLPAGGLMEADTPYENQFTFPPDGKIASGNKAERAALDNESYPWVSQPMHSGVQNFEWFFGQFHRTTYFTYYITKQDWKTKPGYGQKLTAEMFENQPFCHHIWPMSQPIPSPRPTSLTHVCNVPERTGEQKIYAAWRIRDTDKAFYQLVDVKFDGNSTPGDDTGQQKPIIHVANEKVVVDQSDASAAYPLDVSGSQYATQYVWEVISGYSNFQVQEKYGATTGQRREGPTLTSPLAWVAANHTGTGVYRVTASNQYGSVTKDITVEVKAKQAEQKPVIHVANERIVVNQSAANAGYAMDASGTQYATDFTWEVIQGFSNFQLQEKQGAITSQRLTGPTLTSPRAWVAANHTGTGVYRVTASNQYGSVSKDITVEVKASDSDNGEDTGAVPAYDSHAKYDVPCTKVSHNGKIWQNQWYLNAGQEEPGTNGQWGGWRELGASNNSCK</sequence>
<dbReference type="CDD" id="cd12215">
    <property type="entry name" value="ChiC_BD"/>
    <property type="match status" value="1"/>
</dbReference>
<dbReference type="PANTHER" id="PTHR34823:SF1">
    <property type="entry name" value="CHITIN-BINDING TYPE-4 DOMAIN-CONTAINING PROTEIN"/>
    <property type="match status" value="1"/>
</dbReference>
<dbReference type="Gene3D" id="2.10.10.20">
    <property type="entry name" value="Carbohydrate-binding module superfamily 5/12"/>
    <property type="match status" value="1"/>
</dbReference>
<dbReference type="InterPro" id="IPR014756">
    <property type="entry name" value="Ig_E-set"/>
</dbReference>
<organism evidence="4 5">
    <name type="scientific">Pantoea cypripedii</name>
    <name type="common">Pectobacterium cypripedii</name>
    <name type="synonym">Erwinia cypripedii</name>
    <dbReference type="NCBI Taxonomy" id="55209"/>
    <lineage>
        <taxon>Bacteria</taxon>
        <taxon>Pseudomonadati</taxon>
        <taxon>Pseudomonadota</taxon>
        <taxon>Gammaproteobacteria</taxon>
        <taxon>Enterobacterales</taxon>
        <taxon>Erwiniaceae</taxon>
        <taxon>Pantoea</taxon>
    </lineage>
</organism>
<dbReference type="InterPro" id="IPR004302">
    <property type="entry name" value="Cellulose/chitin-bd_N"/>
</dbReference>
<reference evidence="4 5" key="1">
    <citation type="submission" date="2017-11" db="EMBL/GenBank/DDBJ databases">
        <title>Genome sequence of Pantoea cypripedii NE1.</title>
        <authorList>
            <person name="Nascimento F.X."/>
        </authorList>
    </citation>
    <scope>NUCLEOTIDE SEQUENCE [LARGE SCALE GENOMIC DNA]</scope>
    <source>
        <strain evidence="4 5">NE1</strain>
        <plasmid evidence="5">pne1b</plasmid>
    </source>
</reference>
<dbReference type="Pfam" id="PF03067">
    <property type="entry name" value="LPMO_10"/>
    <property type="match status" value="1"/>
</dbReference>
<protein>
    <recommendedName>
        <fullName evidence="3">Chitin-binding type-4 domain-containing protein</fullName>
    </recommendedName>
</protein>
<dbReference type="EMBL" id="CP024770">
    <property type="protein sequence ID" value="QGY32210.1"/>
    <property type="molecule type" value="Genomic_DNA"/>
</dbReference>
<gene>
    <name evidence="4" type="ORF">CUN67_24775</name>
</gene>
<evidence type="ECO:0000256" key="1">
    <source>
        <dbReference type="ARBA" id="ARBA00022729"/>
    </source>
</evidence>
<evidence type="ECO:0000313" key="5">
    <source>
        <dbReference type="Proteomes" id="UP000502005"/>
    </source>
</evidence>